<keyword evidence="5" id="KW-1185">Reference proteome</keyword>
<dbReference type="HOGENOM" id="CLU_071472_0_3_0"/>
<dbReference type="InterPro" id="IPR034694">
    <property type="entry name" value="HPF_long/plastid"/>
</dbReference>
<proteinExistence type="inferred from homology"/>
<dbReference type="CDD" id="cd00552">
    <property type="entry name" value="RaiA"/>
    <property type="match status" value="1"/>
</dbReference>
<dbReference type="RefSeq" id="WP_013048568.1">
    <property type="nucleotide sequence ID" value="NC_014011.1"/>
</dbReference>
<evidence type="ECO:0000313" key="5">
    <source>
        <dbReference type="Proteomes" id="UP000002366"/>
    </source>
</evidence>
<dbReference type="PANTHER" id="PTHR33231">
    <property type="entry name" value="30S RIBOSOMAL PROTEIN"/>
    <property type="match status" value="1"/>
</dbReference>
<evidence type="ECO:0000313" key="4">
    <source>
        <dbReference type="EMBL" id="ADE57305.1"/>
    </source>
</evidence>
<name>D5EFH3_AMICL</name>
<evidence type="ECO:0000256" key="2">
    <source>
        <dbReference type="HAMAP-Rule" id="MF_00839"/>
    </source>
</evidence>
<dbReference type="GO" id="GO:0043024">
    <property type="term" value="F:ribosomal small subunit binding"/>
    <property type="evidence" value="ECO:0007669"/>
    <property type="project" value="TreeGrafter"/>
</dbReference>
<evidence type="ECO:0000256" key="1">
    <source>
        <dbReference type="ARBA" id="ARBA00022845"/>
    </source>
</evidence>
<feature type="domain" description="Sigma 54 modulation/S30EA ribosomal protein C-terminal" evidence="3">
    <location>
        <begin position="120"/>
        <end position="174"/>
    </location>
</feature>
<dbReference type="OrthoDB" id="9794975at2"/>
<dbReference type="AlphaFoldDB" id="D5EFH3"/>
<comment type="similarity">
    <text evidence="2">Belongs to the HPF/YfiA ribosome-associated protein family. Long HPF subfamily.</text>
</comment>
<dbReference type="Pfam" id="PF02482">
    <property type="entry name" value="Ribosomal_S30AE"/>
    <property type="match status" value="1"/>
</dbReference>
<dbReference type="SUPFAM" id="SSF69754">
    <property type="entry name" value="Ribosome binding protein Y (YfiA homologue)"/>
    <property type="match status" value="1"/>
</dbReference>
<dbReference type="Pfam" id="PF16321">
    <property type="entry name" value="Ribosom_S30AE_C"/>
    <property type="match status" value="1"/>
</dbReference>
<keyword evidence="1 2" id="KW-0810">Translation regulation</keyword>
<dbReference type="Proteomes" id="UP000002366">
    <property type="component" value="Chromosome"/>
</dbReference>
<comment type="function">
    <text evidence="2">Required for dimerization of active 70S ribosomes into 100S ribosomes in stationary phase; 100S ribosomes are translationally inactive and sometimes present during exponential growth.</text>
</comment>
<dbReference type="InterPro" id="IPR036567">
    <property type="entry name" value="RHF-like"/>
</dbReference>
<dbReference type="InterPro" id="IPR038416">
    <property type="entry name" value="Ribosom_S30AE_C_sf"/>
</dbReference>
<keyword evidence="4" id="KW-0689">Ribosomal protein</keyword>
<accession>D5EFH3</accession>
<dbReference type="InterPro" id="IPR003489">
    <property type="entry name" value="RHF/RaiA"/>
</dbReference>
<dbReference type="Gene3D" id="3.30.160.100">
    <property type="entry name" value="Ribosome hibernation promotion factor-like"/>
    <property type="match status" value="1"/>
</dbReference>
<comment type="subcellular location">
    <subcellularLocation>
        <location evidence="2">Cytoplasm</location>
    </subcellularLocation>
</comment>
<organism evidence="4 5">
    <name type="scientific">Aminobacterium colombiense (strain DSM 12261 / ALA-1)</name>
    <dbReference type="NCBI Taxonomy" id="572547"/>
    <lineage>
        <taxon>Bacteria</taxon>
        <taxon>Thermotogati</taxon>
        <taxon>Synergistota</taxon>
        <taxon>Synergistia</taxon>
        <taxon>Synergistales</taxon>
        <taxon>Aminobacteriaceae</taxon>
        <taxon>Aminobacterium</taxon>
    </lineage>
</organism>
<dbReference type="eggNOG" id="COG1544">
    <property type="taxonomic scope" value="Bacteria"/>
</dbReference>
<keyword evidence="2" id="KW-0963">Cytoplasm</keyword>
<reference evidence="4 5" key="1">
    <citation type="journal article" date="2010" name="Stand. Genomic Sci.">
        <title>Complete genome sequence of Aminobacterium colombiense type strain (ALA-1).</title>
        <authorList>
            <person name="Chertkov O."/>
            <person name="Sikorski J."/>
            <person name="Brambilla E."/>
            <person name="Lapidus A."/>
            <person name="Copeland A."/>
            <person name="Glavina Del Rio T."/>
            <person name="Nolan M."/>
            <person name="Lucas S."/>
            <person name="Tice H."/>
            <person name="Cheng J.F."/>
            <person name="Han C."/>
            <person name="Detter J.C."/>
            <person name="Bruce D."/>
            <person name="Tapia R."/>
            <person name="Goodwin L."/>
            <person name="Pitluck S."/>
            <person name="Liolios K."/>
            <person name="Ivanova N."/>
            <person name="Mavromatis K."/>
            <person name="Ovchinnikova G."/>
            <person name="Pati A."/>
            <person name="Chen A."/>
            <person name="Palaniappan K."/>
            <person name="Land M."/>
            <person name="Hauser L."/>
            <person name="Chang Y.J."/>
            <person name="Jeffries C.D."/>
            <person name="Spring S."/>
            <person name="Rohde M."/>
            <person name="Goker M."/>
            <person name="Bristow J."/>
            <person name="Eisen J.A."/>
            <person name="Markowitz V."/>
            <person name="Hugenholtz P."/>
            <person name="Kyrpides N.C."/>
            <person name="Klenk H.P."/>
        </authorList>
    </citation>
    <scope>NUCLEOTIDE SEQUENCE [LARGE SCALE GENOMIC DNA]</scope>
    <source>
        <strain evidence="5">DSM 12261 / ALA-1</strain>
    </source>
</reference>
<dbReference type="GO" id="GO:0022627">
    <property type="term" value="C:cytosolic small ribosomal subunit"/>
    <property type="evidence" value="ECO:0007669"/>
    <property type="project" value="TreeGrafter"/>
</dbReference>
<dbReference type="EMBL" id="CP001997">
    <property type="protein sequence ID" value="ADE57305.1"/>
    <property type="molecule type" value="Genomic_DNA"/>
</dbReference>
<dbReference type="GO" id="GO:0045900">
    <property type="term" value="P:negative regulation of translational elongation"/>
    <property type="evidence" value="ECO:0007669"/>
    <property type="project" value="TreeGrafter"/>
</dbReference>
<evidence type="ECO:0000259" key="3">
    <source>
        <dbReference type="Pfam" id="PF16321"/>
    </source>
</evidence>
<comment type="subunit">
    <text evidence="2">Interacts with 100S ribosomes.</text>
</comment>
<sequence>MDVRFVARNAVIDDELRSYMREKVSKLGKFFNRILDNQVLVSFGRGMHNVEITSNANGVIMRSEESAPDMRKAFDKALKNIERQIKRHNDYLKDRALLRTRDISFNLEGFVETEPLLPAEEEIVKTKRFPLRPMTAKEATMQMELLGHEFFLFKNVETGLVNVVYKRKNGGFGLIEPLE</sequence>
<dbReference type="InterPro" id="IPR050574">
    <property type="entry name" value="HPF/YfiA_ribosome-assoc"/>
</dbReference>
<dbReference type="Gene3D" id="3.30.505.50">
    <property type="entry name" value="Sigma 54 modulation/S30EA ribosomal protein, C-terminal domain"/>
    <property type="match status" value="1"/>
</dbReference>
<protein>
    <recommendedName>
        <fullName evidence="2">Ribosome hibernation promoting factor</fullName>
        <shortName evidence="2">HPF</shortName>
    </recommendedName>
</protein>
<dbReference type="STRING" id="572547.Amico_1182"/>
<dbReference type="PANTHER" id="PTHR33231:SF1">
    <property type="entry name" value="30S RIBOSOMAL PROTEIN"/>
    <property type="match status" value="1"/>
</dbReference>
<keyword evidence="4" id="KW-0687">Ribonucleoprotein</keyword>
<dbReference type="InterPro" id="IPR032528">
    <property type="entry name" value="Ribosom_S30AE_C"/>
</dbReference>
<gene>
    <name evidence="2" type="primary">hpf</name>
    <name evidence="4" type="ordered locus">Amico_1182</name>
</gene>
<dbReference type="HAMAP" id="MF_00839">
    <property type="entry name" value="HPF"/>
    <property type="match status" value="1"/>
</dbReference>
<dbReference type="KEGG" id="aco:Amico_1182"/>
<dbReference type="NCBIfam" id="TIGR00741">
    <property type="entry name" value="yfiA"/>
    <property type="match status" value="1"/>
</dbReference>